<dbReference type="EnsemblMetazoa" id="AALB004212-RA">
    <property type="protein sequence ID" value="AALB004212-PA"/>
    <property type="gene ID" value="AALB004212"/>
</dbReference>
<dbReference type="InterPro" id="IPR036505">
    <property type="entry name" value="Amidase/PGRP_sf"/>
</dbReference>
<reference evidence="5 6" key="1">
    <citation type="journal article" date="2017" name="G3 (Bethesda)">
        <title>The Physical Genome Mapping of Anopheles albimanus Corrected Scaffold Misassemblies and Identified Interarm Rearrangements in Genus Anopheles.</title>
        <authorList>
            <person name="Artemov G.N."/>
            <person name="Peery A.N."/>
            <person name="Jiang X."/>
            <person name="Tu Z."/>
            <person name="Stegniy V.N."/>
            <person name="Sharakhova M.V."/>
            <person name="Sharakhov I.V."/>
        </authorList>
    </citation>
    <scope>NUCLEOTIDE SEQUENCE [LARGE SCALE GENOMIC DNA]</scope>
    <source>
        <strain evidence="5 6">ALBI9_A</strain>
    </source>
</reference>
<accession>A0A182FCH7</accession>
<protein>
    <recommendedName>
        <fullName evidence="4">Peptidoglycan recognition protein family domain-containing protein</fullName>
    </recommendedName>
</protein>
<keyword evidence="6" id="KW-1185">Reference proteome</keyword>
<dbReference type="Proteomes" id="UP000069272">
    <property type="component" value="Chromosome 3L"/>
</dbReference>
<evidence type="ECO:0000259" key="4">
    <source>
        <dbReference type="SMART" id="SM00701"/>
    </source>
</evidence>
<feature type="domain" description="Peptidoglycan recognition protein family" evidence="4">
    <location>
        <begin position="129"/>
        <end position="272"/>
    </location>
</feature>
<dbReference type="GO" id="GO:0009253">
    <property type="term" value="P:peptidoglycan catabolic process"/>
    <property type="evidence" value="ECO:0007669"/>
    <property type="project" value="InterPro"/>
</dbReference>
<proteinExistence type="inferred from homology"/>
<evidence type="ECO:0000313" key="5">
    <source>
        <dbReference type="EnsemblMetazoa" id="AALB004212-PA"/>
    </source>
</evidence>
<dbReference type="KEGG" id="aali:118463404"/>
<dbReference type="Pfam" id="PF01510">
    <property type="entry name" value="Amidase_2"/>
    <property type="match status" value="1"/>
</dbReference>
<dbReference type="InterPro" id="IPR006619">
    <property type="entry name" value="PGRP_domain_met/bac"/>
</dbReference>
<dbReference type="PANTHER" id="PTHR11022:SF73">
    <property type="entry name" value="PEPTIDOGLYCAN-RECOGNITION PROTEIN LD"/>
    <property type="match status" value="1"/>
</dbReference>
<evidence type="ECO:0000256" key="2">
    <source>
        <dbReference type="ARBA" id="ARBA00022588"/>
    </source>
</evidence>
<dbReference type="InterPro" id="IPR002502">
    <property type="entry name" value="Amidase_domain"/>
</dbReference>
<evidence type="ECO:0000256" key="3">
    <source>
        <dbReference type="ARBA" id="ARBA00022859"/>
    </source>
</evidence>
<dbReference type="GO" id="GO:0008270">
    <property type="term" value="F:zinc ion binding"/>
    <property type="evidence" value="ECO:0007669"/>
    <property type="project" value="InterPro"/>
</dbReference>
<dbReference type="RefSeq" id="XP_035785845.1">
    <property type="nucleotide sequence ID" value="XM_035929952.1"/>
</dbReference>
<dbReference type="PANTHER" id="PTHR11022">
    <property type="entry name" value="PEPTIDOGLYCAN RECOGNITION PROTEIN"/>
    <property type="match status" value="1"/>
</dbReference>
<dbReference type="SUPFAM" id="SSF55846">
    <property type="entry name" value="N-acetylmuramoyl-L-alanine amidase-like"/>
    <property type="match status" value="1"/>
</dbReference>
<dbReference type="CDD" id="cd06583">
    <property type="entry name" value="PGRP"/>
    <property type="match status" value="1"/>
</dbReference>
<comment type="similarity">
    <text evidence="1">Belongs to the N-acetylmuramoyl-L-alanine amidase 2 family.</text>
</comment>
<reference evidence="5" key="2">
    <citation type="submission" date="2022-08" db="UniProtKB">
        <authorList>
            <consortium name="EnsemblMetazoa"/>
        </authorList>
    </citation>
    <scope>IDENTIFICATION</scope>
    <source>
        <strain evidence="5">STECLA/ALBI9_A</strain>
    </source>
</reference>
<keyword evidence="3" id="KW-0391">Immunity</keyword>
<dbReference type="VEuPathDB" id="VectorBase:AALB004212"/>
<dbReference type="VEuPathDB" id="VectorBase:AALB20_033938"/>
<organism evidence="5 6">
    <name type="scientific">Anopheles albimanus</name>
    <name type="common">New world malaria mosquito</name>
    <dbReference type="NCBI Taxonomy" id="7167"/>
    <lineage>
        <taxon>Eukaryota</taxon>
        <taxon>Metazoa</taxon>
        <taxon>Ecdysozoa</taxon>
        <taxon>Arthropoda</taxon>
        <taxon>Hexapoda</taxon>
        <taxon>Insecta</taxon>
        <taxon>Pterygota</taxon>
        <taxon>Neoptera</taxon>
        <taxon>Endopterygota</taxon>
        <taxon>Diptera</taxon>
        <taxon>Nematocera</taxon>
        <taxon>Culicoidea</taxon>
        <taxon>Culicidae</taxon>
        <taxon>Anophelinae</taxon>
        <taxon>Anopheles</taxon>
    </lineage>
</organism>
<dbReference type="Gene3D" id="3.40.80.10">
    <property type="entry name" value="Peptidoglycan recognition protein-like"/>
    <property type="match status" value="1"/>
</dbReference>
<keyword evidence="2" id="KW-0399">Innate immunity</keyword>
<dbReference type="InterPro" id="IPR015510">
    <property type="entry name" value="PGRP"/>
</dbReference>
<evidence type="ECO:0000313" key="6">
    <source>
        <dbReference type="Proteomes" id="UP000069272"/>
    </source>
</evidence>
<dbReference type="GeneID" id="118463404"/>
<name>A0A182FCH7_ANOAL</name>
<sequence>MSQVVTFVVCYARSVAASSSARLQGPLVWNRKTADGGGDWYDVESGSGEGAENERTPLLLLNGRSRNAQLSERHPVSKQRRIQDPNKVHPVALLLMLALLAILMLGIVIGAYLLILQIDRPWPVSHPFFLVERPAWWYHSKELQTAALDRTAVNEVIVLHTRTGSCFGEEECLRFLQQTEDRTWAERNDHIPYNFLIGGDGTTYEARGWKYQHGFQDLPGKNCTLVVGMIGDFSQRHPTDMQYAELKAFLTESIRRFSLSPHYKLRGIVNGTQSTEDATTLYHQLQRWPHWGGLVPV</sequence>
<dbReference type="OrthoDB" id="7939567at2759"/>
<dbReference type="AlphaFoldDB" id="A0A182FCH7"/>
<dbReference type="GO" id="GO:0045087">
    <property type="term" value="P:innate immune response"/>
    <property type="evidence" value="ECO:0007669"/>
    <property type="project" value="UniProtKB-KW"/>
</dbReference>
<dbReference type="SMART" id="SM00701">
    <property type="entry name" value="PGRP"/>
    <property type="match status" value="1"/>
</dbReference>
<dbReference type="GO" id="GO:0008745">
    <property type="term" value="F:N-acetylmuramoyl-L-alanine amidase activity"/>
    <property type="evidence" value="ECO:0007669"/>
    <property type="project" value="InterPro"/>
</dbReference>
<evidence type="ECO:0000256" key="1">
    <source>
        <dbReference type="ARBA" id="ARBA00007553"/>
    </source>
</evidence>
<dbReference type="STRING" id="7167.A0A182FCH7"/>